<protein>
    <submittedName>
        <fullName evidence="5">HAD family hydrolase</fullName>
    </submittedName>
</protein>
<sequence>MDFENSKWLFFDLGYTLIDEHAAHEKRINDCIEYQRKRYGRIFTYEQIYKEMCRASADYRQQFYGAMEALGIEEKTPYPKALEKPFEDAEAVLETLSAKYSVGIIANQSAGAEERLKKYGLSQYISLCISSAEAGYAKPDSRIFTLALNKAKCRAQNAVMIGDRLDNDIFPAKKLGMRTVHIKQGFGAYQTPRSEGYKADITVNNLTELLKYL</sequence>
<comment type="cofactor">
    <cofactor evidence="1">
        <name>Mg(2+)</name>
        <dbReference type="ChEBI" id="CHEBI:18420"/>
    </cofactor>
</comment>
<dbReference type="NCBIfam" id="TIGR01549">
    <property type="entry name" value="HAD-SF-IA-v1"/>
    <property type="match status" value="1"/>
</dbReference>
<dbReference type="InterPro" id="IPR051400">
    <property type="entry name" value="HAD-like_hydrolase"/>
</dbReference>
<dbReference type="GO" id="GO:0046872">
    <property type="term" value="F:metal ion binding"/>
    <property type="evidence" value="ECO:0007669"/>
    <property type="project" value="UniProtKB-KW"/>
</dbReference>
<dbReference type="InterPro" id="IPR023214">
    <property type="entry name" value="HAD_sf"/>
</dbReference>
<evidence type="ECO:0000313" key="6">
    <source>
        <dbReference type="Proteomes" id="UP000824205"/>
    </source>
</evidence>
<dbReference type="PANTHER" id="PTHR46470:SF2">
    <property type="entry name" value="GLYCERALDEHYDE 3-PHOSPHATE PHOSPHATASE"/>
    <property type="match status" value="1"/>
</dbReference>
<dbReference type="AlphaFoldDB" id="A0A9D1UG33"/>
<evidence type="ECO:0000256" key="3">
    <source>
        <dbReference type="ARBA" id="ARBA00022801"/>
    </source>
</evidence>
<dbReference type="Pfam" id="PF13419">
    <property type="entry name" value="HAD_2"/>
    <property type="match status" value="1"/>
</dbReference>
<dbReference type="SUPFAM" id="SSF56784">
    <property type="entry name" value="HAD-like"/>
    <property type="match status" value="1"/>
</dbReference>
<dbReference type="Gene3D" id="3.40.50.1000">
    <property type="entry name" value="HAD superfamily/HAD-like"/>
    <property type="match status" value="1"/>
</dbReference>
<dbReference type="GO" id="GO:0016791">
    <property type="term" value="F:phosphatase activity"/>
    <property type="evidence" value="ECO:0007669"/>
    <property type="project" value="TreeGrafter"/>
</dbReference>
<proteinExistence type="predicted"/>
<reference evidence="5" key="1">
    <citation type="journal article" date="2021" name="PeerJ">
        <title>Extensive microbial diversity within the chicken gut microbiome revealed by metagenomics and culture.</title>
        <authorList>
            <person name="Gilroy R."/>
            <person name="Ravi A."/>
            <person name="Getino M."/>
            <person name="Pursley I."/>
            <person name="Horton D.L."/>
            <person name="Alikhan N.F."/>
            <person name="Baker D."/>
            <person name="Gharbi K."/>
            <person name="Hall N."/>
            <person name="Watson M."/>
            <person name="Adriaenssens E.M."/>
            <person name="Foster-Nyarko E."/>
            <person name="Jarju S."/>
            <person name="Secka A."/>
            <person name="Antonio M."/>
            <person name="Oren A."/>
            <person name="Chaudhuri R.R."/>
            <person name="La Ragione R."/>
            <person name="Hildebrand F."/>
            <person name="Pallen M.J."/>
        </authorList>
    </citation>
    <scope>NUCLEOTIDE SEQUENCE</scope>
    <source>
        <strain evidence="5">421</strain>
    </source>
</reference>
<dbReference type="PANTHER" id="PTHR46470">
    <property type="entry name" value="N-ACYLNEURAMINATE-9-PHOSPHATASE"/>
    <property type="match status" value="1"/>
</dbReference>
<keyword evidence="2" id="KW-0479">Metal-binding</keyword>
<evidence type="ECO:0000256" key="4">
    <source>
        <dbReference type="ARBA" id="ARBA00022842"/>
    </source>
</evidence>
<organism evidence="5 6">
    <name type="scientific">Candidatus Eubacterium faecipullorum</name>
    <dbReference type="NCBI Taxonomy" id="2838571"/>
    <lineage>
        <taxon>Bacteria</taxon>
        <taxon>Bacillati</taxon>
        <taxon>Bacillota</taxon>
        <taxon>Clostridia</taxon>
        <taxon>Eubacteriales</taxon>
        <taxon>Eubacteriaceae</taxon>
        <taxon>Eubacterium</taxon>
    </lineage>
</organism>
<comment type="caution">
    <text evidence="5">The sequence shown here is derived from an EMBL/GenBank/DDBJ whole genome shotgun (WGS) entry which is preliminary data.</text>
</comment>
<reference evidence="5" key="2">
    <citation type="submission" date="2021-04" db="EMBL/GenBank/DDBJ databases">
        <authorList>
            <person name="Gilroy R."/>
        </authorList>
    </citation>
    <scope>NUCLEOTIDE SEQUENCE</scope>
    <source>
        <strain evidence="5">421</strain>
    </source>
</reference>
<keyword evidence="3 5" id="KW-0378">Hydrolase</keyword>
<dbReference type="InterPro" id="IPR006439">
    <property type="entry name" value="HAD-SF_hydro_IA"/>
</dbReference>
<keyword evidence="4" id="KW-0460">Magnesium</keyword>
<dbReference type="InterPro" id="IPR041492">
    <property type="entry name" value="HAD_2"/>
</dbReference>
<evidence type="ECO:0000256" key="1">
    <source>
        <dbReference type="ARBA" id="ARBA00001946"/>
    </source>
</evidence>
<dbReference type="EMBL" id="DXGE01000011">
    <property type="protein sequence ID" value="HIW85291.1"/>
    <property type="molecule type" value="Genomic_DNA"/>
</dbReference>
<dbReference type="GO" id="GO:0044281">
    <property type="term" value="P:small molecule metabolic process"/>
    <property type="evidence" value="ECO:0007669"/>
    <property type="project" value="UniProtKB-ARBA"/>
</dbReference>
<gene>
    <name evidence="5" type="ORF">IAA48_02235</name>
</gene>
<accession>A0A9D1UG33</accession>
<dbReference type="Gene3D" id="1.10.150.520">
    <property type="match status" value="1"/>
</dbReference>
<name>A0A9D1UG33_9FIRM</name>
<dbReference type="SFLD" id="SFLDS00003">
    <property type="entry name" value="Haloacid_Dehalogenase"/>
    <property type="match status" value="1"/>
</dbReference>
<dbReference type="InterPro" id="IPR036412">
    <property type="entry name" value="HAD-like_sf"/>
</dbReference>
<dbReference type="SFLD" id="SFLDG01129">
    <property type="entry name" value="C1.5:_HAD__Beta-PGM__Phosphata"/>
    <property type="match status" value="1"/>
</dbReference>
<dbReference type="Proteomes" id="UP000824205">
    <property type="component" value="Unassembled WGS sequence"/>
</dbReference>
<evidence type="ECO:0000313" key="5">
    <source>
        <dbReference type="EMBL" id="HIW85291.1"/>
    </source>
</evidence>
<evidence type="ECO:0000256" key="2">
    <source>
        <dbReference type="ARBA" id="ARBA00022723"/>
    </source>
</evidence>